<keyword evidence="1" id="KW-1133">Transmembrane helix</keyword>
<keyword evidence="3" id="KW-1185">Reference proteome</keyword>
<evidence type="ECO:0000256" key="1">
    <source>
        <dbReference type="SAM" id="Phobius"/>
    </source>
</evidence>
<feature type="transmembrane region" description="Helical" evidence="1">
    <location>
        <begin position="20"/>
        <end position="49"/>
    </location>
</feature>
<reference evidence="2" key="2">
    <citation type="submission" date="2020-09" db="EMBL/GenBank/DDBJ databases">
        <authorList>
            <person name="Sun Q."/>
            <person name="Zhou Y."/>
        </authorList>
    </citation>
    <scope>NUCLEOTIDE SEQUENCE</scope>
    <source>
        <strain evidence="2">CGMCC 4.7308</strain>
    </source>
</reference>
<protein>
    <submittedName>
        <fullName evidence="2">Uncharacterized protein</fullName>
    </submittedName>
</protein>
<keyword evidence="1" id="KW-0812">Transmembrane</keyword>
<organism evidence="2 3">
    <name type="scientific">Nakamurella endophytica</name>
    <dbReference type="NCBI Taxonomy" id="1748367"/>
    <lineage>
        <taxon>Bacteria</taxon>
        <taxon>Bacillati</taxon>
        <taxon>Actinomycetota</taxon>
        <taxon>Actinomycetes</taxon>
        <taxon>Nakamurellales</taxon>
        <taxon>Nakamurellaceae</taxon>
        <taxon>Nakamurella</taxon>
    </lineage>
</organism>
<gene>
    <name evidence="2" type="ORF">GCM10011594_31720</name>
</gene>
<evidence type="ECO:0000313" key="3">
    <source>
        <dbReference type="Proteomes" id="UP000655208"/>
    </source>
</evidence>
<comment type="caution">
    <text evidence="2">The sequence shown here is derived from an EMBL/GenBank/DDBJ whole genome shotgun (WGS) entry which is preliminary data.</text>
</comment>
<dbReference type="AlphaFoldDB" id="A0A917T3F4"/>
<accession>A0A917T3F4</accession>
<keyword evidence="1" id="KW-0472">Membrane</keyword>
<reference evidence="2" key="1">
    <citation type="journal article" date="2014" name="Int. J. Syst. Evol. Microbiol.">
        <title>Complete genome sequence of Corynebacterium casei LMG S-19264T (=DSM 44701T), isolated from a smear-ripened cheese.</title>
        <authorList>
            <consortium name="US DOE Joint Genome Institute (JGI-PGF)"/>
            <person name="Walter F."/>
            <person name="Albersmeier A."/>
            <person name="Kalinowski J."/>
            <person name="Ruckert C."/>
        </authorList>
    </citation>
    <scope>NUCLEOTIDE SEQUENCE</scope>
    <source>
        <strain evidence="2">CGMCC 4.7308</strain>
    </source>
</reference>
<evidence type="ECO:0000313" key="2">
    <source>
        <dbReference type="EMBL" id="GGM09499.1"/>
    </source>
</evidence>
<proteinExistence type="predicted"/>
<dbReference type="EMBL" id="BMNA01000007">
    <property type="protein sequence ID" value="GGM09499.1"/>
    <property type="molecule type" value="Genomic_DNA"/>
</dbReference>
<dbReference type="Proteomes" id="UP000655208">
    <property type="component" value="Unassembled WGS sequence"/>
</dbReference>
<name>A0A917T3F4_9ACTN</name>
<sequence>MDLVWIYLIFRYRRGITWIFAWMFAFWAPALIPIPVIGWAAPPLLYWAAISSRRRHLQQPPRSHKMASPTQRAWTAAMAELKAGRLQQP</sequence>